<dbReference type="InterPro" id="IPR011053">
    <property type="entry name" value="Single_hybrid_motif"/>
</dbReference>
<evidence type="ECO:0000313" key="9">
    <source>
        <dbReference type="Proteomes" id="UP000032702"/>
    </source>
</evidence>
<dbReference type="GO" id="GO:0019464">
    <property type="term" value="P:glycine decarboxylation via glycine cleavage system"/>
    <property type="evidence" value="ECO:0007669"/>
    <property type="project" value="UniProtKB-UniRule"/>
</dbReference>
<dbReference type="Proteomes" id="UP000001351">
    <property type="component" value="Chromosome"/>
</dbReference>
<dbReference type="eggNOG" id="COG0509">
    <property type="taxonomic scope" value="Bacteria"/>
</dbReference>
<evidence type="ECO:0000256" key="4">
    <source>
        <dbReference type="PIRSR" id="PIRSR617453-50"/>
    </source>
</evidence>
<dbReference type="Proteomes" id="UP000032702">
    <property type="component" value="Unassembled WGS sequence"/>
</dbReference>
<dbReference type="GO" id="GO:0009249">
    <property type="term" value="P:protein lipoylation"/>
    <property type="evidence" value="ECO:0007669"/>
    <property type="project" value="TreeGrafter"/>
</dbReference>
<dbReference type="InterPro" id="IPR033753">
    <property type="entry name" value="GCV_H/Fam206"/>
</dbReference>
<dbReference type="HOGENOM" id="CLU_097408_2_0_7"/>
<dbReference type="InterPro" id="IPR003016">
    <property type="entry name" value="2-oxoA_DH_lipoyl-BS"/>
</dbReference>
<evidence type="ECO:0000259" key="5">
    <source>
        <dbReference type="PROSITE" id="PS50968"/>
    </source>
</evidence>
<dbReference type="KEGG" id="sur:STAUR_3613"/>
<dbReference type="InterPro" id="IPR002930">
    <property type="entry name" value="GCV_H"/>
</dbReference>
<dbReference type="RefSeq" id="WP_002612698.1">
    <property type="nucleotide sequence ID" value="NC_014623.1"/>
</dbReference>
<dbReference type="PROSITE" id="PS00189">
    <property type="entry name" value="LIPOYL"/>
    <property type="match status" value="1"/>
</dbReference>
<comment type="subunit">
    <text evidence="3">The glycine cleavage system is composed of four proteins: P, T, L and H.</text>
</comment>
<dbReference type="EMBL" id="CP002271">
    <property type="protein sequence ID" value="ADO71403.1"/>
    <property type="molecule type" value="Genomic_DNA"/>
</dbReference>
<keyword evidence="8" id="KW-1185">Reference proteome</keyword>
<organism evidence="7 9">
    <name type="scientific">Stigmatella aurantiaca (strain DW4/3-1)</name>
    <dbReference type="NCBI Taxonomy" id="378806"/>
    <lineage>
        <taxon>Bacteria</taxon>
        <taxon>Pseudomonadati</taxon>
        <taxon>Myxococcota</taxon>
        <taxon>Myxococcia</taxon>
        <taxon>Myxococcales</taxon>
        <taxon>Cystobacterineae</taxon>
        <taxon>Archangiaceae</taxon>
        <taxon>Stigmatella</taxon>
    </lineage>
</organism>
<dbReference type="NCBIfam" id="TIGR00527">
    <property type="entry name" value="gcvH"/>
    <property type="match status" value="1"/>
</dbReference>
<comment type="function">
    <text evidence="3">The glycine cleavage system catalyzes the degradation of glycine. The H protein shuttles the methylamine group of glycine from the P protein to the T protein.</text>
</comment>
<dbReference type="HAMAP" id="MF_00272">
    <property type="entry name" value="GcvH"/>
    <property type="match status" value="1"/>
</dbReference>
<dbReference type="STRING" id="378806.STAUR_3613"/>
<evidence type="ECO:0000256" key="1">
    <source>
        <dbReference type="ARBA" id="ARBA00009249"/>
    </source>
</evidence>
<evidence type="ECO:0000256" key="3">
    <source>
        <dbReference type="HAMAP-Rule" id="MF_00272"/>
    </source>
</evidence>
<dbReference type="Pfam" id="PF01597">
    <property type="entry name" value="GCV_H"/>
    <property type="match status" value="1"/>
</dbReference>
<dbReference type="Gene3D" id="2.40.50.100">
    <property type="match status" value="1"/>
</dbReference>
<evidence type="ECO:0000256" key="2">
    <source>
        <dbReference type="ARBA" id="ARBA00022823"/>
    </source>
</evidence>
<reference evidence="6 8" key="2">
    <citation type="journal article" date="2011" name="Mol. Biol. Evol.">
        <title>Comparative genomic analysis of fruiting body formation in Myxococcales.</title>
        <authorList>
            <person name="Huntley S."/>
            <person name="Hamann N."/>
            <person name="Wegener-Feldbrugge S."/>
            <person name="Treuner-Lange A."/>
            <person name="Kube M."/>
            <person name="Reinhardt R."/>
            <person name="Klages S."/>
            <person name="Muller R."/>
            <person name="Ronning C.M."/>
            <person name="Nierman W.C."/>
            <person name="Sogaard-Andersen L."/>
        </authorList>
    </citation>
    <scope>NUCLEOTIDE SEQUENCE [LARGE SCALE GENOMIC DNA]</scope>
    <source>
        <strain evidence="6 8">DW4/3-1</strain>
    </source>
</reference>
<dbReference type="PANTHER" id="PTHR11715:SF3">
    <property type="entry name" value="GLYCINE CLEAVAGE SYSTEM H PROTEIN-RELATED"/>
    <property type="match status" value="1"/>
</dbReference>
<accession>Q096X8</accession>
<dbReference type="OrthoDB" id="9796712at2"/>
<dbReference type="GO" id="GO:0005960">
    <property type="term" value="C:glycine cleavage complex"/>
    <property type="evidence" value="ECO:0007669"/>
    <property type="project" value="InterPro"/>
</dbReference>
<protein>
    <recommendedName>
        <fullName evidence="3">Glycine cleavage system H protein</fullName>
    </recommendedName>
</protein>
<dbReference type="AlphaFoldDB" id="Q096X8"/>
<dbReference type="PANTHER" id="PTHR11715">
    <property type="entry name" value="GLYCINE CLEAVAGE SYSTEM H PROTEIN"/>
    <property type="match status" value="1"/>
</dbReference>
<comment type="similarity">
    <text evidence="1 3">Belongs to the GcvH family.</text>
</comment>
<dbReference type="InterPro" id="IPR000089">
    <property type="entry name" value="Biotin_lipoyl"/>
</dbReference>
<evidence type="ECO:0000313" key="8">
    <source>
        <dbReference type="Proteomes" id="UP000001351"/>
    </source>
</evidence>
<evidence type="ECO:0000313" key="6">
    <source>
        <dbReference type="EMBL" id="ADO71403.1"/>
    </source>
</evidence>
<dbReference type="PROSITE" id="PS50968">
    <property type="entry name" value="BIOTINYL_LIPOYL"/>
    <property type="match status" value="1"/>
</dbReference>
<feature type="domain" description="Lipoyl-binding" evidence="5">
    <location>
        <begin position="24"/>
        <end position="106"/>
    </location>
</feature>
<keyword evidence="2 3" id="KW-0450">Lipoyl</keyword>
<dbReference type="PATRIC" id="fig|378806.16.peg.7038"/>
<dbReference type="NCBIfam" id="NF002270">
    <property type="entry name" value="PRK01202.1"/>
    <property type="match status" value="1"/>
</dbReference>
<feature type="modified residue" description="N6-lipoyllysine" evidence="3 4">
    <location>
        <position position="65"/>
    </location>
</feature>
<dbReference type="EMBL" id="AAMD01000027">
    <property type="protein sequence ID" value="EAU67800.1"/>
    <property type="molecule type" value="Genomic_DNA"/>
</dbReference>
<name>Q096X8_STIAD</name>
<gene>
    <name evidence="3 7" type="primary">gcvH</name>
    <name evidence="6" type="ordered locus">STAUR_3613</name>
    <name evidence="7" type="ORF">STIAU_5012</name>
</gene>
<proteinExistence type="inferred from homology"/>
<evidence type="ECO:0000313" key="7">
    <source>
        <dbReference type="EMBL" id="EAU67800.1"/>
    </source>
</evidence>
<reference evidence="7 9" key="1">
    <citation type="submission" date="2006-04" db="EMBL/GenBank/DDBJ databases">
        <authorList>
            <person name="Nierman W.C."/>
        </authorList>
    </citation>
    <scope>NUCLEOTIDE SEQUENCE [LARGE SCALE GENOMIC DNA]</scope>
    <source>
        <strain evidence="7 9">DW4/3-1</strain>
    </source>
</reference>
<dbReference type="CDD" id="cd06848">
    <property type="entry name" value="GCS_H"/>
    <property type="match status" value="1"/>
</dbReference>
<sequence length="132" mass="14414">MSTEFPTDVKYTKDHEWVRVQGNVIVIGLTNHAQKQLGDVVYVELPKEGDTFEANEPFGSVESVKAVSEVYAPVSGKVVRVNGALNDSPETVNDDPYGDGWFIELQPSGSGQLDELLDSSAYASYVKEEASE</sequence>
<dbReference type="InterPro" id="IPR017453">
    <property type="entry name" value="GCV_H_sub"/>
</dbReference>
<dbReference type="GO" id="GO:0005829">
    <property type="term" value="C:cytosol"/>
    <property type="evidence" value="ECO:0007669"/>
    <property type="project" value="TreeGrafter"/>
</dbReference>
<comment type="cofactor">
    <cofactor evidence="3">
        <name>(R)-lipoate</name>
        <dbReference type="ChEBI" id="CHEBI:83088"/>
    </cofactor>
    <text evidence="3">Binds 1 lipoyl cofactor covalently.</text>
</comment>
<dbReference type="SUPFAM" id="SSF51230">
    <property type="entry name" value="Single hybrid motif"/>
    <property type="match status" value="1"/>
</dbReference>